<name>A0ABQ7MRR2_BRACM</name>
<reference evidence="3 4" key="1">
    <citation type="submission" date="2021-03" db="EMBL/GenBank/DDBJ databases">
        <authorList>
            <person name="King G.J."/>
            <person name="Bancroft I."/>
            <person name="Baten A."/>
            <person name="Bloomfield J."/>
            <person name="Borpatragohain P."/>
            <person name="He Z."/>
            <person name="Irish N."/>
            <person name="Irwin J."/>
            <person name="Liu K."/>
            <person name="Mauleon R.P."/>
            <person name="Moore J."/>
            <person name="Morris R."/>
            <person name="Ostergaard L."/>
            <person name="Wang B."/>
            <person name="Wells R."/>
        </authorList>
    </citation>
    <scope>NUCLEOTIDE SEQUENCE [LARGE SCALE GENOMIC DNA]</scope>
    <source>
        <strain evidence="3">R-o-18</strain>
        <tissue evidence="3">Leaf</tissue>
    </source>
</reference>
<feature type="region of interest" description="Disordered" evidence="1">
    <location>
        <begin position="26"/>
        <end position="71"/>
    </location>
</feature>
<accession>A0ABQ7MRR2</accession>
<dbReference type="Proteomes" id="UP000823674">
    <property type="component" value="Chromosome A04"/>
</dbReference>
<feature type="domain" description="No apical meristem-associated C-terminal" evidence="2">
    <location>
        <begin position="171"/>
        <end position="292"/>
    </location>
</feature>
<feature type="compositionally biased region" description="Polar residues" evidence="1">
    <location>
        <begin position="46"/>
        <end position="61"/>
    </location>
</feature>
<feature type="region of interest" description="Disordered" evidence="1">
    <location>
        <begin position="192"/>
        <end position="235"/>
    </location>
</feature>
<evidence type="ECO:0000313" key="4">
    <source>
        <dbReference type="Proteomes" id="UP000823674"/>
    </source>
</evidence>
<dbReference type="EMBL" id="JADBGQ010000004">
    <property type="protein sequence ID" value="KAG5401394.1"/>
    <property type="molecule type" value="Genomic_DNA"/>
</dbReference>
<gene>
    <name evidence="3" type="primary">A04g506490.1_BraROA</name>
    <name evidence="3" type="ORF">IGI04_016001</name>
</gene>
<evidence type="ECO:0000259" key="2">
    <source>
        <dbReference type="Pfam" id="PF14303"/>
    </source>
</evidence>
<comment type="caution">
    <text evidence="3">The sequence shown here is derived from an EMBL/GenBank/DDBJ whole genome shotgun (WGS) entry which is preliminary data.</text>
</comment>
<organism evidence="3 4">
    <name type="scientific">Brassica rapa subsp. trilocularis</name>
    <dbReference type="NCBI Taxonomy" id="1813537"/>
    <lineage>
        <taxon>Eukaryota</taxon>
        <taxon>Viridiplantae</taxon>
        <taxon>Streptophyta</taxon>
        <taxon>Embryophyta</taxon>
        <taxon>Tracheophyta</taxon>
        <taxon>Spermatophyta</taxon>
        <taxon>Magnoliopsida</taxon>
        <taxon>eudicotyledons</taxon>
        <taxon>Gunneridae</taxon>
        <taxon>Pentapetalae</taxon>
        <taxon>rosids</taxon>
        <taxon>malvids</taxon>
        <taxon>Brassicales</taxon>
        <taxon>Brassicaceae</taxon>
        <taxon>Brassiceae</taxon>
        <taxon>Brassica</taxon>
    </lineage>
</organism>
<protein>
    <recommendedName>
        <fullName evidence="2">No apical meristem-associated C-terminal domain-containing protein</fullName>
    </recommendedName>
</protein>
<sequence>MDPRNPYRPNSGYVGLLNNLQNNNVQDNFPYESYPSSVDIGASENPPFSSQEPDGPSQPQDTPVERVRRKWTPRDDEAVISAWLNTSKDAVVGNSMKLKTFWKRVDEFVAETLHEKIENVHCKQRWHRINDQTNKFCAAFSAAERQITSGQSDNDLLNVAHQIFYADQGHKFNLEHAWCVLRHEQKWISLNTPTPTGAKRKSGEVNSETAGAHVGEESPQAPVRPEGIKAAKASRNSSKGKAIEDYKSIYELKCEDLARKEKLSKMAILDTLLAKTSPLSESQETVMGLDYSYTQPSQSDDYGLGNMALSFSTL</sequence>
<evidence type="ECO:0000313" key="3">
    <source>
        <dbReference type="EMBL" id="KAG5401394.1"/>
    </source>
</evidence>
<proteinExistence type="predicted"/>
<keyword evidence="4" id="KW-1185">Reference proteome</keyword>
<dbReference type="PANTHER" id="PTHR45023:SF4">
    <property type="entry name" value="GLYCINE-RICH PROTEIN-RELATED"/>
    <property type="match status" value="1"/>
</dbReference>
<dbReference type="PANTHER" id="PTHR45023">
    <property type="match status" value="1"/>
</dbReference>
<evidence type="ECO:0000256" key="1">
    <source>
        <dbReference type="SAM" id="MobiDB-lite"/>
    </source>
</evidence>
<dbReference type="Pfam" id="PF14303">
    <property type="entry name" value="NAM-associated"/>
    <property type="match status" value="1"/>
</dbReference>
<dbReference type="InterPro" id="IPR029466">
    <property type="entry name" value="NAM-associated_C"/>
</dbReference>